<reference evidence="3" key="1">
    <citation type="submission" date="2022-07" db="EMBL/GenBank/DDBJ databases">
        <title>Genome Sequence of Physisporinus lineatus.</title>
        <authorList>
            <person name="Buettner E."/>
        </authorList>
    </citation>
    <scope>NUCLEOTIDE SEQUENCE</scope>
    <source>
        <strain evidence="3">VT162</strain>
    </source>
</reference>
<dbReference type="NCBIfam" id="TIGR03296">
    <property type="entry name" value="M6dom_TIGR03296"/>
    <property type="match status" value="1"/>
</dbReference>
<proteinExistence type="predicted"/>
<evidence type="ECO:0000313" key="4">
    <source>
        <dbReference type="Proteomes" id="UP001212997"/>
    </source>
</evidence>
<dbReference type="GO" id="GO:0006508">
    <property type="term" value="P:proteolysis"/>
    <property type="evidence" value="ECO:0007669"/>
    <property type="project" value="InterPro"/>
</dbReference>
<dbReference type="PANTHER" id="PTHR41775">
    <property type="entry name" value="SECRETED PROTEIN-RELATED"/>
    <property type="match status" value="1"/>
</dbReference>
<dbReference type="AlphaFoldDB" id="A0AAD5UW48"/>
<name>A0AAD5UW48_9APHY</name>
<dbReference type="InterPro" id="IPR008757">
    <property type="entry name" value="Peptidase_M6-like_domain"/>
</dbReference>
<organism evidence="3 4">
    <name type="scientific">Meripilus lineatus</name>
    <dbReference type="NCBI Taxonomy" id="2056292"/>
    <lineage>
        <taxon>Eukaryota</taxon>
        <taxon>Fungi</taxon>
        <taxon>Dikarya</taxon>
        <taxon>Basidiomycota</taxon>
        <taxon>Agaricomycotina</taxon>
        <taxon>Agaricomycetes</taxon>
        <taxon>Polyporales</taxon>
        <taxon>Meripilaceae</taxon>
        <taxon>Meripilus</taxon>
    </lineage>
</organism>
<dbReference type="SUPFAM" id="SSF55486">
    <property type="entry name" value="Metalloproteases ('zincins'), catalytic domain"/>
    <property type="match status" value="1"/>
</dbReference>
<sequence>MEDTTLSEQPLFCLPPELVASQQTSSAARVMSTARVMSARVMTARVMSTSSPTSRTPGMNDGLILPESYKTAPTLSRVMVAAAPEREQPLRGEIKLIVVLAEFTDHQFAAGAKDHLKDLFFSKGKIATGSVTEYYSEVSGGLVNLTGEVVGPFQLPHTAAYYANGNSGLGSAYPNSRTMADDALTAMGAGTDFSPYDNDGNGLVDGFIVVHSGPNGAKTSNKDDIWSVKWFLPKERLVDGGVKVYAFLTVAQDATLGVCAHELGHLLFGWPDLYDTDGSSSGTGNWCLMGTGTSGQGGTRPVHPSAWCKSKQGWVDVVNETTNHQVTVEDVKTGKKVHRLWRNGDAGNEYFLVENRVTTDFDGALPGAGLLVWHIDESVGSNTDEQHPKVGLLQADGLSQLQIKSGRGDRGDPFPGSSNNVSLTSTSNPDSKSYSGEDTFVSITSIPAASSFMTVDITVKPVDV</sequence>
<accession>A0AAD5UW48</accession>
<feature type="domain" description="Peptidase M6-like" evidence="2">
    <location>
        <begin position="113"/>
        <end position="310"/>
    </location>
</feature>
<dbReference type="EMBL" id="JANAWD010000541">
    <property type="protein sequence ID" value="KAJ3478062.1"/>
    <property type="molecule type" value="Genomic_DNA"/>
</dbReference>
<evidence type="ECO:0000259" key="2">
    <source>
        <dbReference type="Pfam" id="PF05547"/>
    </source>
</evidence>
<feature type="compositionally biased region" description="Low complexity" evidence="1">
    <location>
        <begin position="417"/>
        <end position="428"/>
    </location>
</feature>
<comment type="caution">
    <text evidence="3">The sequence shown here is derived from an EMBL/GenBank/DDBJ whole genome shotgun (WGS) entry which is preliminary data.</text>
</comment>
<dbReference type="GO" id="GO:0008233">
    <property type="term" value="F:peptidase activity"/>
    <property type="evidence" value="ECO:0007669"/>
    <property type="project" value="InterPro"/>
</dbReference>
<gene>
    <name evidence="3" type="ORF">NLI96_g10027</name>
</gene>
<dbReference type="Proteomes" id="UP001212997">
    <property type="component" value="Unassembled WGS sequence"/>
</dbReference>
<feature type="region of interest" description="Disordered" evidence="1">
    <location>
        <begin position="403"/>
        <end position="436"/>
    </location>
</feature>
<protein>
    <recommendedName>
        <fullName evidence="2">Peptidase M6-like domain-containing protein</fullName>
    </recommendedName>
</protein>
<evidence type="ECO:0000313" key="3">
    <source>
        <dbReference type="EMBL" id="KAJ3478062.1"/>
    </source>
</evidence>
<dbReference type="PANTHER" id="PTHR41775:SF1">
    <property type="entry name" value="PEPTIDASE M6-LIKE DOMAIN-CONTAINING PROTEIN"/>
    <property type="match status" value="1"/>
</dbReference>
<evidence type="ECO:0000256" key="1">
    <source>
        <dbReference type="SAM" id="MobiDB-lite"/>
    </source>
</evidence>
<dbReference type="Pfam" id="PF05547">
    <property type="entry name" value="Peptidase_M6"/>
    <property type="match status" value="1"/>
</dbReference>
<keyword evidence="4" id="KW-1185">Reference proteome</keyword>